<protein>
    <submittedName>
        <fullName evidence="1">Uncharacterized protein</fullName>
    </submittedName>
</protein>
<proteinExistence type="predicted"/>
<dbReference type="Proteomes" id="UP000823674">
    <property type="component" value="Chromosome A03"/>
</dbReference>
<reference evidence="1 2" key="1">
    <citation type="submission" date="2021-03" db="EMBL/GenBank/DDBJ databases">
        <authorList>
            <person name="King G.J."/>
            <person name="Bancroft I."/>
            <person name="Baten A."/>
            <person name="Bloomfield J."/>
            <person name="Borpatragohain P."/>
            <person name="He Z."/>
            <person name="Irish N."/>
            <person name="Irwin J."/>
            <person name="Liu K."/>
            <person name="Mauleon R.P."/>
            <person name="Moore J."/>
            <person name="Morris R."/>
            <person name="Ostergaard L."/>
            <person name="Wang B."/>
            <person name="Wells R."/>
        </authorList>
    </citation>
    <scope>NUCLEOTIDE SEQUENCE [LARGE SCALE GENOMIC DNA]</scope>
    <source>
        <strain evidence="1">R-o-18</strain>
        <tissue evidence="1">Leaf</tissue>
    </source>
</reference>
<gene>
    <name evidence="1" type="primary">A03p000170.1_BraROA</name>
    <name evidence="1" type="ORF">IGI04_008767</name>
</gene>
<comment type="caution">
    <text evidence="1">The sequence shown here is derived from an EMBL/GenBank/DDBJ whole genome shotgun (WGS) entry which is preliminary data.</text>
</comment>
<dbReference type="EMBL" id="JADBGQ010000003">
    <property type="protein sequence ID" value="KAG5402648.1"/>
    <property type="molecule type" value="Genomic_DNA"/>
</dbReference>
<organism evidence="1 2">
    <name type="scientific">Brassica rapa subsp. trilocularis</name>
    <dbReference type="NCBI Taxonomy" id="1813537"/>
    <lineage>
        <taxon>Eukaryota</taxon>
        <taxon>Viridiplantae</taxon>
        <taxon>Streptophyta</taxon>
        <taxon>Embryophyta</taxon>
        <taxon>Tracheophyta</taxon>
        <taxon>Spermatophyta</taxon>
        <taxon>Magnoliopsida</taxon>
        <taxon>eudicotyledons</taxon>
        <taxon>Gunneridae</taxon>
        <taxon>Pentapetalae</taxon>
        <taxon>rosids</taxon>
        <taxon>malvids</taxon>
        <taxon>Brassicales</taxon>
        <taxon>Brassicaceae</taxon>
        <taxon>Brassiceae</taxon>
        <taxon>Brassica</taxon>
    </lineage>
</organism>
<accession>A0ABQ7MVD0</accession>
<sequence>MLILFTVHTLWRKMNKRRYGESAVTAPVLVQRLDKAMRNQFSVIRRRGDRDYEDCMAMWFESRELG</sequence>
<evidence type="ECO:0000313" key="2">
    <source>
        <dbReference type="Proteomes" id="UP000823674"/>
    </source>
</evidence>
<keyword evidence="2" id="KW-1185">Reference proteome</keyword>
<evidence type="ECO:0000313" key="1">
    <source>
        <dbReference type="EMBL" id="KAG5402648.1"/>
    </source>
</evidence>
<name>A0ABQ7MVD0_BRACM</name>